<accession>A0A6J7R3H0</accession>
<keyword evidence="6 7" id="KW-0472">Membrane</keyword>
<proteinExistence type="predicted"/>
<feature type="transmembrane region" description="Helical" evidence="7">
    <location>
        <begin position="177"/>
        <end position="195"/>
    </location>
</feature>
<keyword evidence="4 7" id="KW-0812">Transmembrane</keyword>
<evidence type="ECO:0000313" key="8">
    <source>
        <dbReference type="EMBL" id="CAB4987616.1"/>
    </source>
</evidence>
<feature type="transmembrane region" description="Helical" evidence="7">
    <location>
        <begin position="207"/>
        <end position="228"/>
    </location>
</feature>
<sequence length="521" mass="56148">MSDTLTAGEIAELDLTTDAIEETKHLQKNFGRREILFFTICTLVGVDTIGLLAAAGAEAFTWNVVLALTFFIPSALLFAELGTAFPQEGGPYIWARLAFGRLAAAINNVLYWVTNPVWFGGTLAVLAATTVSVFFLDGVDMSAIWFYAFTLAFIWIGTLAAILSFKVGKYIPIAGAYARFILLGFFTLTTLVYAFQNGIRGVGISDFNVTAAGFFLLAPIIMFGYVGFELPNTAGDEMKNPKSDVPFSIFRSAIVAIIMYSVPVLCVIVVLPVDQVSGLGGFIDAMRSVFTVYGGTVDADGVATLTGAGEWIGAASAVLFILCLLSSGVAWIMGSDRAMAVSGYDGAAPRYLGRISERYGTPVRVNVISGLLSTGVLVAVHEISGGDAAKYFAPVLGIAISTTLISYIAIFPALWKLRRSHPDHPRPYRAPMAPLLSIILTAWVVFATIQLLLPGFGIDWFGDDFRLDGWGADEKWTYLLVEAIPLSLFILLGVIFYFSGSKVRHHKAADVMPETVPAQHS</sequence>
<dbReference type="GO" id="GO:0005886">
    <property type="term" value="C:plasma membrane"/>
    <property type="evidence" value="ECO:0007669"/>
    <property type="project" value="UniProtKB-SubCell"/>
</dbReference>
<feature type="transmembrane region" description="Helical" evidence="7">
    <location>
        <begin position="392"/>
        <end position="415"/>
    </location>
</feature>
<evidence type="ECO:0000256" key="1">
    <source>
        <dbReference type="ARBA" id="ARBA00004651"/>
    </source>
</evidence>
<dbReference type="AlphaFoldDB" id="A0A6J7R3H0"/>
<dbReference type="InterPro" id="IPR002293">
    <property type="entry name" value="AA/rel_permease1"/>
</dbReference>
<feature type="transmembrane region" description="Helical" evidence="7">
    <location>
        <begin position="117"/>
        <end position="136"/>
    </location>
</feature>
<feature type="transmembrane region" description="Helical" evidence="7">
    <location>
        <begin position="435"/>
        <end position="456"/>
    </location>
</feature>
<dbReference type="GO" id="GO:0022857">
    <property type="term" value="F:transmembrane transporter activity"/>
    <property type="evidence" value="ECO:0007669"/>
    <property type="project" value="InterPro"/>
</dbReference>
<dbReference type="EMBL" id="CAFBOM010000123">
    <property type="protein sequence ID" value="CAB4987616.1"/>
    <property type="molecule type" value="Genomic_DNA"/>
</dbReference>
<feature type="transmembrane region" description="Helical" evidence="7">
    <location>
        <begin position="311"/>
        <end position="332"/>
    </location>
</feature>
<evidence type="ECO:0000256" key="5">
    <source>
        <dbReference type="ARBA" id="ARBA00022989"/>
    </source>
</evidence>
<name>A0A6J7R3H0_9ZZZZ</name>
<keyword evidence="5 7" id="KW-1133">Transmembrane helix</keyword>
<dbReference type="InterPro" id="IPR050367">
    <property type="entry name" value="APC_superfamily"/>
</dbReference>
<feature type="transmembrane region" description="Helical" evidence="7">
    <location>
        <begin position="60"/>
        <end position="81"/>
    </location>
</feature>
<reference evidence="9" key="1">
    <citation type="submission" date="2020-05" db="EMBL/GenBank/DDBJ databases">
        <authorList>
            <person name="Chiriac C."/>
            <person name="Salcher M."/>
            <person name="Ghai R."/>
            <person name="Kavagutti S V."/>
        </authorList>
    </citation>
    <scope>NUCLEOTIDE SEQUENCE</scope>
</reference>
<gene>
    <name evidence="8" type="ORF">UFOPK3957_00827</name>
    <name evidence="9" type="ORF">UFOPK4061_01439</name>
</gene>
<feature type="transmembrane region" description="Helical" evidence="7">
    <location>
        <begin position="285"/>
        <end position="305"/>
    </location>
</feature>
<feature type="transmembrane region" description="Helical" evidence="7">
    <location>
        <begin position="35"/>
        <end position="54"/>
    </location>
</feature>
<evidence type="ECO:0000313" key="9">
    <source>
        <dbReference type="EMBL" id="CAB5021754.1"/>
    </source>
</evidence>
<evidence type="ECO:0000256" key="3">
    <source>
        <dbReference type="ARBA" id="ARBA00022475"/>
    </source>
</evidence>
<feature type="transmembrane region" description="Helical" evidence="7">
    <location>
        <begin position="143"/>
        <end position="165"/>
    </location>
</feature>
<feature type="transmembrane region" description="Helical" evidence="7">
    <location>
        <begin position="248"/>
        <end position="273"/>
    </location>
</feature>
<evidence type="ECO:0000256" key="4">
    <source>
        <dbReference type="ARBA" id="ARBA00022692"/>
    </source>
</evidence>
<dbReference type="PANTHER" id="PTHR42770:SF15">
    <property type="entry name" value="GLUTAMATE_GAMMA-AMINOBUTYRATE ANTIPORTER-RELATED"/>
    <property type="match status" value="1"/>
</dbReference>
<dbReference type="Gene3D" id="1.20.1740.10">
    <property type="entry name" value="Amino acid/polyamine transporter I"/>
    <property type="match status" value="1"/>
</dbReference>
<dbReference type="PIRSF" id="PIRSF006060">
    <property type="entry name" value="AA_transporter"/>
    <property type="match status" value="1"/>
</dbReference>
<feature type="transmembrane region" description="Helical" evidence="7">
    <location>
        <begin position="476"/>
        <end position="498"/>
    </location>
</feature>
<comment type="subcellular location">
    <subcellularLocation>
        <location evidence="1">Cell membrane</location>
        <topology evidence="1">Multi-pass membrane protein</topology>
    </subcellularLocation>
</comment>
<feature type="transmembrane region" description="Helical" evidence="7">
    <location>
        <begin position="363"/>
        <end position="380"/>
    </location>
</feature>
<evidence type="ECO:0000256" key="2">
    <source>
        <dbReference type="ARBA" id="ARBA00022448"/>
    </source>
</evidence>
<protein>
    <submittedName>
        <fullName evidence="9">Unannotated protein</fullName>
    </submittedName>
</protein>
<evidence type="ECO:0000256" key="7">
    <source>
        <dbReference type="SAM" id="Phobius"/>
    </source>
</evidence>
<dbReference type="EMBL" id="CAFBPD010000271">
    <property type="protein sequence ID" value="CAB5021754.1"/>
    <property type="molecule type" value="Genomic_DNA"/>
</dbReference>
<dbReference type="PANTHER" id="PTHR42770">
    <property type="entry name" value="AMINO ACID TRANSPORTER-RELATED"/>
    <property type="match status" value="1"/>
</dbReference>
<dbReference type="Pfam" id="PF13520">
    <property type="entry name" value="AA_permease_2"/>
    <property type="match status" value="1"/>
</dbReference>
<organism evidence="9">
    <name type="scientific">freshwater metagenome</name>
    <dbReference type="NCBI Taxonomy" id="449393"/>
    <lineage>
        <taxon>unclassified sequences</taxon>
        <taxon>metagenomes</taxon>
        <taxon>ecological metagenomes</taxon>
    </lineage>
</organism>
<keyword evidence="3" id="KW-1003">Cell membrane</keyword>
<keyword evidence="2" id="KW-0813">Transport</keyword>
<evidence type="ECO:0000256" key="6">
    <source>
        <dbReference type="ARBA" id="ARBA00023136"/>
    </source>
</evidence>